<accession>A0A1I7WRY0</accession>
<protein>
    <submittedName>
        <fullName evidence="2">Uncharacterized protein</fullName>
    </submittedName>
</protein>
<dbReference type="Proteomes" id="UP000095283">
    <property type="component" value="Unplaced"/>
</dbReference>
<sequence>MVIAVMIIEKATMKMVHVIVLQPGLGASTDVIGGISCWKVKPTPGKR</sequence>
<name>A0A1I7WRY0_HETBA</name>
<keyword evidence="1" id="KW-1185">Reference proteome</keyword>
<organism evidence="1 2">
    <name type="scientific">Heterorhabditis bacteriophora</name>
    <name type="common">Entomopathogenic nematode worm</name>
    <dbReference type="NCBI Taxonomy" id="37862"/>
    <lineage>
        <taxon>Eukaryota</taxon>
        <taxon>Metazoa</taxon>
        <taxon>Ecdysozoa</taxon>
        <taxon>Nematoda</taxon>
        <taxon>Chromadorea</taxon>
        <taxon>Rhabditida</taxon>
        <taxon>Rhabditina</taxon>
        <taxon>Rhabditomorpha</taxon>
        <taxon>Strongyloidea</taxon>
        <taxon>Heterorhabditidae</taxon>
        <taxon>Heterorhabditis</taxon>
    </lineage>
</organism>
<reference evidence="2" key="1">
    <citation type="submission" date="2016-11" db="UniProtKB">
        <authorList>
            <consortium name="WormBaseParasite"/>
        </authorList>
    </citation>
    <scope>IDENTIFICATION</scope>
</reference>
<dbReference type="WBParaSite" id="Hba_07841">
    <property type="protein sequence ID" value="Hba_07841"/>
    <property type="gene ID" value="Hba_07841"/>
</dbReference>
<evidence type="ECO:0000313" key="2">
    <source>
        <dbReference type="WBParaSite" id="Hba_07841"/>
    </source>
</evidence>
<dbReference type="AlphaFoldDB" id="A0A1I7WRY0"/>
<evidence type="ECO:0000313" key="1">
    <source>
        <dbReference type="Proteomes" id="UP000095283"/>
    </source>
</evidence>
<proteinExistence type="predicted"/>